<organism evidence="6">
    <name type="scientific">Ursus maritimus</name>
    <name type="common">Polar bear</name>
    <name type="synonym">Thalarctos maritimus</name>
    <dbReference type="NCBI Taxonomy" id="29073"/>
    <lineage>
        <taxon>Eukaryota</taxon>
        <taxon>Metazoa</taxon>
        <taxon>Chordata</taxon>
        <taxon>Craniata</taxon>
        <taxon>Vertebrata</taxon>
        <taxon>Euteleostomi</taxon>
        <taxon>Mammalia</taxon>
        <taxon>Eutheria</taxon>
        <taxon>Laurasiatheria</taxon>
        <taxon>Carnivora</taxon>
        <taxon>Caniformia</taxon>
        <taxon>Ursidae</taxon>
        <taxon>Ursus</taxon>
    </lineage>
</organism>
<dbReference type="GeneTree" id="ENSGT00390000002517"/>
<dbReference type="InterPro" id="IPR000892">
    <property type="entry name" value="Ribosomal_eS26"/>
</dbReference>
<reference evidence="6" key="1">
    <citation type="submission" date="2019-03" db="UniProtKB">
        <authorList>
            <consortium name="Ensembl"/>
        </authorList>
    </citation>
    <scope>IDENTIFICATION</scope>
</reference>
<dbReference type="GO" id="GO:0022627">
    <property type="term" value="C:cytosolic small ribosomal subunit"/>
    <property type="evidence" value="ECO:0007669"/>
    <property type="project" value="TreeGrafter"/>
</dbReference>
<dbReference type="InterPro" id="IPR038551">
    <property type="entry name" value="Ribosomal_eS26_sf"/>
</dbReference>
<dbReference type="PANTHER" id="PTHR12538:SF0">
    <property type="entry name" value="40S RIBOSOMAL PROTEIN S26"/>
    <property type="match status" value="1"/>
</dbReference>
<comment type="similarity">
    <text evidence="1 4">Belongs to the eukaryotic ribosomal protein eS26 family.</text>
</comment>
<evidence type="ECO:0000256" key="4">
    <source>
        <dbReference type="RuleBase" id="RU363128"/>
    </source>
</evidence>
<dbReference type="AlphaFoldDB" id="A0A452ULV6"/>
<evidence type="ECO:0000313" key="6">
    <source>
        <dbReference type="Ensembl" id="ENSUMAP00000021971"/>
    </source>
</evidence>
<accession>A0A452ULV6</accession>
<dbReference type="GO" id="GO:0003735">
    <property type="term" value="F:structural constituent of ribosome"/>
    <property type="evidence" value="ECO:0007669"/>
    <property type="project" value="InterPro"/>
</dbReference>
<dbReference type="Ensembl" id="ENSUMAT00000026040.1">
    <property type="protein sequence ID" value="ENSUMAP00000021971.1"/>
    <property type="gene ID" value="ENSUMAG00000016083.1"/>
</dbReference>
<protein>
    <recommendedName>
        <fullName evidence="4">40S ribosomal protein S26</fullName>
    </recommendedName>
</protein>
<name>A0A452ULV6_URSMA</name>
<dbReference type="GO" id="GO:0006412">
    <property type="term" value="P:translation"/>
    <property type="evidence" value="ECO:0007669"/>
    <property type="project" value="InterPro"/>
</dbReference>
<dbReference type="Gene3D" id="3.30.1740.20">
    <property type="entry name" value="Ribosomal protein S26e"/>
    <property type="match status" value="1"/>
</dbReference>
<sequence>MQKKTTSQRNSGHARKGSGQVQPVCCTNSAFFVPKDKAIKKFIIQNIVEATAIRDISKASVFNAYMLPNCAIHRKVVRNCSHEARKDPTPPPQFGSKGATP</sequence>
<feature type="compositionally biased region" description="Polar residues" evidence="5">
    <location>
        <begin position="1"/>
        <end position="11"/>
    </location>
</feature>
<evidence type="ECO:0000256" key="1">
    <source>
        <dbReference type="ARBA" id="ARBA00008596"/>
    </source>
</evidence>
<keyword evidence="2 4" id="KW-0689">Ribosomal protein</keyword>
<feature type="region of interest" description="Disordered" evidence="5">
    <location>
        <begin position="82"/>
        <end position="101"/>
    </location>
</feature>
<dbReference type="PANTHER" id="PTHR12538">
    <property type="entry name" value="40S RIBOSOMAL PROTEIN S26"/>
    <property type="match status" value="1"/>
</dbReference>
<proteinExistence type="inferred from homology"/>
<feature type="region of interest" description="Disordered" evidence="5">
    <location>
        <begin position="1"/>
        <end position="21"/>
    </location>
</feature>
<evidence type="ECO:0000256" key="2">
    <source>
        <dbReference type="ARBA" id="ARBA00022980"/>
    </source>
</evidence>
<dbReference type="GO" id="GO:0003729">
    <property type="term" value="F:mRNA binding"/>
    <property type="evidence" value="ECO:0007669"/>
    <property type="project" value="TreeGrafter"/>
</dbReference>
<evidence type="ECO:0000256" key="3">
    <source>
        <dbReference type="ARBA" id="ARBA00023274"/>
    </source>
</evidence>
<evidence type="ECO:0000256" key="5">
    <source>
        <dbReference type="SAM" id="MobiDB-lite"/>
    </source>
</evidence>
<dbReference type="Pfam" id="PF01283">
    <property type="entry name" value="Ribosomal_S26e"/>
    <property type="match status" value="1"/>
</dbReference>
<keyword evidence="3 4" id="KW-0687">Ribonucleoprotein</keyword>